<organism evidence="1">
    <name type="scientific">Siphoviridae sp. ctnsL8</name>
    <dbReference type="NCBI Taxonomy" id="2825666"/>
    <lineage>
        <taxon>Viruses</taxon>
        <taxon>Duplodnaviria</taxon>
        <taxon>Heunggongvirae</taxon>
        <taxon>Uroviricota</taxon>
        <taxon>Caudoviricetes</taxon>
    </lineage>
</organism>
<proteinExistence type="predicted"/>
<protein>
    <submittedName>
        <fullName evidence="1">Uncharacterized protein</fullName>
    </submittedName>
</protein>
<accession>A0A8S5PMB5</accession>
<name>A0A8S5PMB5_9CAUD</name>
<sequence length="29" mass="3700">MLTCLRCKDRINFYITQRKYRIIFYINIT</sequence>
<reference evidence="1" key="1">
    <citation type="journal article" date="2021" name="Proc. Natl. Acad. Sci. U.S.A.">
        <title>A Catalog of Tens of Thousands of Viruses from Human Metagenomes Reveals Hidden Associations with Chronic Diseases.</title>
        <authorList>
            <person name="Tisza M.J."/>
            <person name="Buck C.B."/>
        </authorList>
    </citation>
    <scope>NUCLEOTIDE SEQUENCE</scope>
    <source>
        <strain evidence="1">CtnsL8</strain>
    </source>
</reference>
<dbReference type="EMBL" id="BK015467">
    <property type="protein sequence ID" value="DAE08319.1"/>
    <property type="molecule type" value="Genomic_DNA"/>
</dbReference>
<evidence type="ECO:0000313" key="1">
    <source>
        <dbReference type="EMBL" id="DAE08319.1"/>
    </source>
</evidence>